<evidence type="ECO:0000313" key="9">
    <source>
        <dbReference type="Proteomes" id="UP001592528"/>
    </source>
</evidence>
<evidence type="ECO:0000256" key="4">
    <source>
        <dbReference type="ARBA" id="ARBA00022927"/>
    </source>
</evidence>
<keyword evidence="9" id="KW-1185">Reference proteome</keyword>
<evidence type="ECO:0000313" key="8">
    <source>
        <dbReference type="EMBL" id="MFC1405612.1"/>
    </source>
</evidence>
<keyword evidence="6" id="KW-0811">Translocation</keyword>
<dbReference type="Gene3D" id="1.20.5.3310">
    <property type="match status" value="1"/>
</dbReference>
<keyword evidence="7" id="KW-0472">Membrane</keyword>
<keyword evidence="2" id="KW-0813">Transport</keyword>
<evidence type="ECO:0000256" key="3">
    <source>
        <dbReference type="ARBA" id="ARBA00022692"/>
    </source>
</evidence>
<dbReference type="Pfam" id="PF02416">
    <property type="entry name" value="TatA_B_E"/>
    <property type="match status" value="1"/>
</dbReference>
<reference evidence="8 9" key="1">
    <citation type="submission" date="2024-09" db="EMBL/GenBank/DDBJ databases">
        <authorList>
            <person name="Lee S.D."/>
        </authorList>
    </citation>
    <scope>NUCLEOTIDE SEQUENCE [LARGE SCALE GENOMIC DNA]</scope>
    <source>
        <strain evidence="8 9">N1-5</strain>
    </source>
</reference>
<evidence type="ECO:0000256" key="2">
    <source>
        <dbReference type="ARBA" id="ARBA00022448"/>
    </source>
</evidence>
<dbReference type="EMBL" id="JBHEZZ010000022">
    <property type="protein sequence ID" value="MFC1405612.1"/>
    <property type="molecule type" value="Genomic_DNA"/>
</dbReference>
<organism evidence="8 9">
    <name type="scientific">Streptacidiphilus cavernicola</name>
    <dbReference type="NCBI Taxonomy" id="3342716"/>
    <lineage>
        <taxon>Bacteria</taxon>
        <taxon>Bacillati</taxon>
        <taxon>Actinomycetota</taxon>
        <taxon>Actinomycetes</taxon>
        <taxon>Kitasatosporales</taxon>
        <taxon>Streptomycetaceae</taxon>
        <taxon>Streptacidiphilus</taxon>
    </lineage>
</organism>
<dbReference type="Proteomes" id="UP001592528">
    <property type="component" value="Unassembled WGS sequence"/>
</dbReference>
<dbReference type="PRINTS" id="PR01506">
    <property type="entry name" value="TATBPROTEIN"/>
</dbReference>
<evidence type="ECO:0000256" key="5">
    <source>
        <dbReference type="ARBA" id="ARBA00022989"/>
    </source>
</evidence>
<dbReference type="NCBIfam" id="NF002377">
    <property type="entry name" value="PRK01371.1-4"/>
    <property type="match status" value="1"/>
</dbReference>
<comment type="subcellular location">
    <subcellularLocation>
        <location evidence="1">Membrane</location>
        <topology evidence="1">Single-pass membrane protein</topology>
    </subcellularLocation>
</comment>
<dbReference type="InterPro" id="IPR003369">
    <property type="entry name" value="TatA/B/E"/>
</dbReference>
<evidence type="ECO:0000256" key="1">
    <source>
        <dbReference type="ARBA" id="ARBA00004167"/>
    </source>
</evidence>
<gene>
    <name evidence="8" type="ORF">ACEZDJ_30420</name>
</gene>
<comment type="caution">
    <text evidence="8">The sequence shown here is derived from an EMBL/GenBank/DDBJ whole genome shotgun (WGS) entry which is preliminary data.</text>
</comment>
<dbReference type="RefSeq" id="WP_030261405.1">
    <property type="nucleotide sequence ID" value="NZ_JBHEZZ010000022.1"/>
</dbReference>
<keyword evidence="5" id="KW-1133">Transmembrane helix</keyword>
<keyword evidence="3" id="KW-0812">Transmembrane</keyword>
<keyword evidence="4" id="KW-0653">Protein transport</keyword>
<evidence type="ECO:0000256" key="6">
    <source>
        <dbReference type="ARBA" id="ARBA00023010"/>
    </source>
</evidence>
<proteinExistence type="predicted"/>
<evidence type="ECO:0000256" key="7">
    <source>
        <dbReference type="ARBA" id="ARBA00023136"/>
    </source>
</evidence>
<sequence>MFDISAFKLVALAILAVIIFGPDKLPKLIADAMRILQAVREFSDRAKQDIRGELGPELQDFDFEDLNPKTFMRKQLAAHGEELGWKDLQDLTRSVTQDAAGPE</sequence>
<accession>A0ABV6UVZ1</accession>
<protein>
    <submittedName>
        <fullName evidence="8">Sec-independent translocase</fullName>
    </submittedName>
</protein>
<name>A0ABV6UVZ1_9ACTN</name>